<organism evidence="1 2">
    <name type="scientific">Sporosarcina newyorkensis</name>
    <dbReference type="NCBI Taxonomy" id="759851"/>
    <lineage>
        <taxon>Bacteria</taxon>
        <taxon>Bacillati</taxon>
        <taxon>Bacillota</taxon>
        <taxon>Bacilli</taxon>
        <taxon>Bacillales</taxon>
        <taxon>Caryophanaceae</taxon>
        <taxon>Sporosarcina</taxon>
    </lineage>
</organism>
<protein>
    <recommendedName>
        <fullName evidence="3">DUF2922 domain-containing protein</fullName>
    </recommendedName>
</protein>
<dbReference type="InterPro" id="IPR021321">
    <property type="entry name" value="DUF2922"/>
</dbReference>
<dbReference type="Pfam" id="PF11148">
    <property type="entry name" value="DUF2922"/>
    <property type="match status" value="1"/>
</dbReference>
<dbReference type="AlphaFoldDB" id="A0A1T4XHR2"/>
<evidence type="ECO:0000313" key="2">
    <source>
        <dbReference type="Proteomes" id="UP000190042"/>
    </source>
</evidence>
<evidence type="ECO:0000313" key="1">
    <source>
        <dbReference type="EMBL" id="SKA89079.1"/>
    </source>
</evidence>
<keyword evidence="2" id="KW-1185">Reference proteome</keyword>
<evidence type="ECO:0008006" key="3">
    <source>
        <dbReference type="Google" id="ProtNLM"/>
    </source>
</evidence>
<accession>A0A1T4XHR2</accession>
<reference evidence="2" key="1">
    <citation type="submission" date="2017-02" db="EMBL/GenBank/DDBJ databases">
        <authorList>
            <person name="Varghese N."/>
            <person name="Submissions S."/>
        </authorList>
    </citation>
    <scope>NUCLEOTIDE SEQUENCE [LARGE SCALE GENOMIC DNA]</scope>
    <source>
        <strain evidence="2">DSM 23966</strain>
    </source>
</reference>
<gene>
    <name evidence="1" type="ORF">SAMN04244570_0787</name>
</gene>
<name>A0A1T4XHR2_9BACL</name>
<proteinExistence type="predicted"/>
<sequence>MAKVLELTFLTAVETPVKLTVDEPREDITEEQVESVMQRVIESGVFVADDSQLASIKSARIVERDARTILTR</sequence>
<dbReference type="RefSeq" id="WP_009496707.1">
    <property type="nucleotide sequence ID" value="NZ_FUYJ01000001.1"/>
</dbReference>
<dbReference type="Proteomes" id="UP000190042">
    <property type="component" value="Unassembled WGS sequence"/>
</dbReference>
<dbReference type="EMBL" id="FUYJ01000001">
    <property type="protein sequence ID" value="SKA89079.1"/>
    <property type="molecule type" value="Genomic_DNA"/>
</dbReference>